<proteinExistence type="predicted"/>
<dbReference type="PIRSF" id="PIRSF038896">
    <property type="entry name" value="NAPE-PLD"/>
    <property type="match status" value="1"/>
</dbReference>
<keyword evidence="6" id="KW-1185">Reference proteome</keyword>
<dbReference type="SUPFAM" id="SSF56281">
    <property type="entry name" value="Metallo-hydrolase/oxidoreductase"/>
    <property type="match status" value="1"/>
</dbReference>
<feature type="domain" description="Metallo-beta-lactamase" evidence="4">
    <location>
        <begin position="74"/>
        <end position="292"/>
    </location>
</feature>
<name>A0A927GQ05_9BACL</name>
<accession>A0A927GQ05</accession>
<gene>
    <name evidence="5" type="ORF">IDH44_02350</name>
</gene>
<evidence type="ECO:0000256" key="1">
    <source>
        <dbReference type="ARBA" id="ARBA00034221"/>
    </source>
</evidence>
<dbReference type="RefSeq" id="WP_190914295.1">
    <property type="nucleotide sequence ID" value="NZ_JACXIZ010000007.1"/>
</dbReference>
<dbReference type="InterPro" id="IPR001279">
    <property type="entry name" value="Metallo-B-lactamas"/>
</dbReference>
<evidence type="ECO:0000256" key="2">
    <source>
        <dbReference type="ARBA" id="ARBA00034301"/>
    </source>
</evidence>
<dbReference type="Gene3D" id="3.60.15.10">
    <property type="entry name" value="Ribonuclease Z/Hydroxyacylglutathione hydrolase-like"/>
    <property type="match status" value="1"/>
</dbReference>
<dbReference type="GO" id="GO:0005737">
    <property type="term" value="C:cytoplasm"/>
    <property type="evidence" value="ECO:0007669"/>
    <property type="project" value="TreeGrafter"/>
</dbReference>
<comment type="catalytic activity">
    <reaction evidence="1">
        <text>3',5'-cyclic CMP + H2O = CMP + H(+)</text>
        <dbReference type="Rhea" id="RHEA:72675"/>
        <dbReference type="ChEBI" id="CHEBI:15377"/>
        <dbReference type="ChEBI" id="CHEBI:15378"/>
        <dbReference type="ChEBI" id="CHEBI:58003"/>
        <dbReference type="ChEBI" id="CHEBI:60377"/>
    </reaction>
    <physiologicalReaction direction="left-to-right" evidence="1">
        <dbReference type="Rhea" id="RHEA:72676"/>
    </physiologicalReaction>
</comment>
<comment type="caution">
    <text evidence="5">The sequence shown here is derived from an EMBL/GenBank/DDBJ whole genome shotgun (WGS) entry which is preliminary data.</text>
</comment>
<dbReference type="PANTHER" id="PTHR15032:SF36">
    <property type="entry name" value="METALLO-BETA-LACTAMASE DOMAIN-CONTAINING PROTEIN"/>
    <property type="match status" value="1"/>
</dbReference>
<evidence type="ECO:0000256" key="3">
    <source>
        <dbReference type="ARBA" id="ARBA00048505"/>
    </source>
</evidence>
<evidence type="ECO:0000313" key="6">
    <source>
        <dbReference type="Proteomes" id="UP000621560"/>
    </source>
</evidence>
<comment type="catalytic activity">
    <reaction evidence="3">
        <text>3',5'-cyclic UMP + H2O = UMP + H(+)</text>
        <dbReference type="Rhea" id="RHEA:70575"/>
        <dbReference type="ChEBI" id="CHEBI:15377"/>
        <dbReference type="ChEBI" id="CHEBI:15378"/>
        <dbReference type="ChEBI" id="CHEBI:57865"/>
        <dbReference type="ChEBI" id="CHEBI:184387"/>
    </reaction>
    <physiologicalReaction direction="left-to-right" evidence="3">
        <dbReference type="Rhea" id="RHEA:70576"/>
    </physiologicalReaction>
</comment>
<dbReference type="Proteomes" id="UP000621560">
    <property type="component" value="Unassembled WGS sequence"/>
</dbReference>
<comment type="function">
    <text evidence="2">Counteracts the endogenous Pycsar antiviral defense system. Phosphodiesterase that enables metal-dependent hydrolysis of host cyclic nucleotide Pycsar defense signals such as cCMP and cUMP.</text>
</comment>
<dbReference type="GO" id="GO:0008270">
    <property type="term" value="F:zinc ion binding"/>
    <property type="evidence" value="ECO:0007669"/>
    <property type="project" value="InterPro"/>
</dbReference>
<reference evidence="5" key="1">
    <citation type="submission" date="2020-09" db="EMBL/GenBank/DDBJ databases">
        <title>A novel bacterium of genus Paenibacillus, isolated from South China Sea.</title>
        <authorList>
            <person name="Huang H."/>
            <person name="Mo K."/>
            <person name="Hu Y."/>
        </authorList>
    </citation>
    <scope>NUCLEOTIDE SEQUENCE</scope>
    <source>
        <strain evidence="5">IB182496</strain>
    </source>
</reference>
<dbReference type="PANTHER" id="PTHR15032">
    <property type="entry name" value="N-ACYL-PHOSPHATIDYLETHANOLAMINE-HYDROLYZING PHOSPHOLIPASE D"/>
    <property type="match status" value="1"/>
</dbReference>
<organism evidence="5 6">
    <name type="scientific">Paenibacillus sabuli</name>
    <dbReference type="NCBI Taxonomy" id="2772509"/>
    <lineage>
        <taxon>Bacteria</taxon>
        <taxon>Bacillati</taxon>
        <taxon>Bacillota</taxon>
        <taxon>Bacilli</taxon>
        <taxon>Bacillales</taxon>
        <taxon>Paenibacillaceae</taxon>
        <taxon>Paenibacillus</taxon>
    </lineage>
</organism>
<dbReference type="InterPro" id="IPR036866">
    <property type="entry name" value="RibonucZ/Hydroxyglut_hydro"/>
</dbReference>
<dbReference type="GO" id="GO:0070290">
    <property type="term" value="F:N-acylphosphatidylethanolamine-specific phospholipase D activity"/>
    <property type="evidence" value="ECO:0007669"/>
    <property type="project" value="InterPro"/>
</dbReference>
<dbReference type="Pfam" id="PF12706">
    <property type="entry name" value="Lactamase_B_2"/>
    <property type="match status" value="1"/>
</dbReference>
<dbReference type="InterPro" id="IPR024884">
    <property type="entry name" value="NAPE-PLD"/>
</dbReference>
<dbReference type="AlphaFoldDB" id="A0A927GQ05"/>
<dbReference type="EMBL" id="JACXIZ010000007">
    <property type="protein sequence ID" value="MBD2844019.1"/>
    <property type="molecule type" value="Genomic_DNA"/>
</dbReference>
<evidence type="ECO:0000313" key="5">
    <source>
        <dbReference type="EMBL" id="MBD2844019.1"/>
    </source>
</evidence>
<sequence length="345" mass="38653">MPKRRYVNTDGSSNIKSFAELRQWQKERRTKNKDLSYKVPRVEPDTARLAANRERATLTFVGHSTFLVQLGGLNIVTDPVWANWMGFSRRLSAPGLPIEALPPIDVVLLSHAHYDHLHLASLRRLPGDYVALVPEGLGDWMRRKGFRRVEELSWWEEHRIGAVAFAFVPARHWTRRTPWDTNTSHWGGWVLRASPQGAPGEASGDAGHADSAAAAAASNAAAADTLYFAGDSGYDERLFREIGERYTGIGVALLPIGAYEPEWFMKDSHMTPEEAVRAFADLGAAHFVPMHYDAYRLADDTAREALDRLQAAWRQRGLQPERLWTMALGETKLWDGEDTAAAARP</sequence>
<evidence type="ECO:0000259" key="4">
    <source>
        <dbReference type="Pfam" id="PF12706"/>
    </source>
</evidence>
<protein>
    <submittedName>
        <fullName evidence="5">MBL fold metallo-hydrolase</fullName>
    </submittedName>
</protein>